<comment type="subunit">
    <text evidence="6">Part of the 50S ribosomal subunit. Contacts protein L20.</text>
</comment>
<name>A0A6I6JY86_9BACT</name>
<reference evidence="8 9" key="1">
    <citation type="submission" date="2019-11" db="EMBL/GenBank/DDBJ databases">
        <authorList>
            <person name="Zheng R.K."/>
            <person name="Sun C.M."/>
        </authorList>
    </citation>
    <scope>NUCLEOTIDE SEQUENCE [LARGE SCALE GENOMIC DNA]</scope>
    <source>
        <strain evidence="8 9">WC007</strain>
    </source>
</reference>
<evidence type="ECO:0000256" key="7">
    <source>
        <dbReference type="RuleBase" id="RU000562"/>
    </source>
</evidence>
<dbReference type="InterPro" id="IPR036164">
    <property type="entry name" value="bL21-like_sf"/>
</dbReference>
<dbReference type="PANTHER" id="PTHR21349:SF0">
    <property type="entry name" value="LARGE RIBOSOMAL SUBUNIT PROTEIN BL21M"/>
    <property type="match status" value="1"/>
</dbReference>
<dbReference type="AlphaFoldDB" id="A0A6I6JY86"/>
<dbReference type="InterPro" id="IPR001787">
    <property type="entry name" value="Ribosomal_bL21"/>
</dbReference>
<comment type="function">
    <text evidence="6 7">This protein binds to 23S rRNA in the presence of protein L20.</text>
</comment>
<evidence type="ECO:0000256" key="4">
    <source>
        <dbReference type="ARBA" id="ARBA00022980"/>
    </source>
</evidence>
<dbReference type="InterPro" id="IPR028909">
    <property type="entry name" value="bL21-like"/>
</dbReference>
<dbReference type="PANTHER" id="PTHR21349">
    <property type="entry name" value="50S RIBOSOMAL PROTEIN L21"/>
    <property type="match status" value="1"/>
</dbReference>
<dbReference type="Proteomes" id="UP000428260">
    <property type="component" value="Chromosome"/>
</dbReference>
<comment type="similarity">
    <text evidence="1 6 7">Belongs to the bacterial ribosomal protein bL21 family.</text>
</comment>
<dbReference type="InterPro" id="IPR018258">
    <property type="entry name" value="Ribosomal_bL21_CS"/>
</dbReference>
<dbReference type="EMBL" id="CP046401">
    <property type="protein sequence ID" value="QGY48126.1"/>
    <property type="molecule type" value="Genomic_DNA"/>
</dbReference>
<accession>A0A6I6JY86</accession>
<evidence type="ECO:0000256" key="5">
    <source>
        <dbReference type="ARBA" id="ARBA00023274"/>
    </source>
</evidence>
<dbReference type="HAMAP" id="MF_01363">
    <property type="entry name" value="Ribosomal_bL21"/>
    <property type="match status" value="1"/>
</dbReference>
<keyword evidence="9" id="KW-1185">Reference proteome</keyword>
<proteinExistence type="inferred from homology"/>
<dbReference type="GO" id="GO:0019843">
    <property type="term" value="F:rRNA binding"/>
    <property type="evidence" value="ECO:0007669"/>
    <property type="project" value="UniProtKB-UniRule"/>
</dbReference>
<protein>
    <recommendedName>
        <fullName evidence="6">Large ribosomal subunit protein bL21</fullName>
    </recommendedName>
</protein>
<dbReference type="GO" id="GO:0006412">
    <property type="term" value="P:translation"/>
    <property type="evidence" value="ECO:0007669"/>
    <property type="project" value="UniProtKB-UniRule"/>
</dbReference>
<evidence type="ECO:0000313" key="8">
    <source>
        <dbReference type="EMBL" id="QGY48126.1"/>
    </source>
</evidence>
<dbReference type="PROSITE" id="PS01169">
    <property type="entry name" value="RIBOSOMAL_L21"/>
    <property type="match status" value="1"/>
</dbReference>
<evidence type="ECO:0000256" key="1">
    <source>
        <dbReference type="ARBA" id="ARBA00008563"/>
    </source>
</evidence>
<evidence type="ECO:0000256" key="6">
    <source>
        <dbReference type="HAMAP-Rule" id="MF_01363"/>
    </source>
</evidence>
<sequence length="103" mass="11583">MYAIVEIAGQQFRVEKDKKLFVHQLEAEAGDSVDFEKVLLVDNDGKVAVGTPTVKGAKVTAKVLEHVKGDKVIVFKKKRRKGYQKMNGHRQQYTQIQVETIVG</sequence>
<dbReference type="NCBIfam" id="TIGR00061">
    <property type="entry name" value="L21"/>
    <property type="match status" value="1"/>
</dbReference>
<dbReference type="Pfam" id="PF00829">
    <property type="entry name" value="Ribosomal_L21p"/>
    <property type="match status" value="1"/>
</dbReference>
<dbReference type="GO" id="GO:1990904">
    <property type="term" value="C:ribonucleoprotein complex"/>
    <property type="evidence" value="ECO:0007669"/>
    <property type="project" value="UniProtKB-KW"/>
</dbReference>
<keyword evidence="4 6" id="KW-0689">Ribosomal protein</keyword>
<keyword evidence="3 6" id="KW-0694">RNA-binding</keyword>
<keyword evidence="5 6" id="KW-0687">Ribonucleoprotein</keyword>
<dbReference type="GO" id="GO:0003735">
    <property type="term" value="F:structural constituent of ribosome"/>
    <property type="evidence" value="ECO:0007669"/>
    <property type="project" value="InterPro"/>
</dbReference>
<organism evidence="8 9">
    <name type="scientific">Maribellus comscasis</name>
    <dbReference type="NCBI Taxonomy" id="2681766"/>
    <lineage>
        <taxon>Bacteria</taxon>
        <taxon>Pseudomonadati</taxon>
        <taxon>Bacteroidota</taxon>
        <taxon>Bacteroidia</taxon>
        <taxon>Marinilabiliales</taxon>
        <taxon>Prolixibacteraceae</taxon>
        <taxon>Maribellus</taxon>
    </lineage>
</organism>
<dbReference type="KEGG" id="mcos:GM418_14885"/>
<evidence type="ECO:0000313" key="9">
    <source>
        <dbReference type="Proteomes" id="UP000428260"/>
    </source>
</evidence>
<keyword evidence="2 6" id="KW-0699">rRNA-binding</keyword>
<gene>
    <name evidence="6 8" type="primary">rplU</name>
    <name evidence="8" type="ORF">GM418_14885</name>
</gene>
<dbReference type="GO" id="GO:0005840">
    <property type="term" value="C:ribosome"/>
    <property type="evidence" value="ECO:0007669"/>
    <property type="project" value="UniProtKB-KW"/>
</dbReference>
<dbReference type="GO" id="GO:0005737">
    <property type="term" value="C:cytoplasm"/>
    <property type="evidence" value="ECO:0007669"/>
    <property type="project" value="UniProtKB-ARBA"/>
</dbReference>
<evidence type="ECO:0000256" key="3">
    <source>
        <dbReference type="ARBA" id="ARBA00022884"/>
    </source>
</evidence>
<evidence type="ECO:0000256" key="2">
    <source>
        <dbReference type="ARBA" id="ARBA00022730"/>
    </source>
</evidence>
<dbReference type="SUPFAM" id="SSF141091">
    <property type="entry name" value="L21p-like"/>
    <property type="match status" value="1"/>
</dbReference>